<reference evidence="1 2" key="1">
    <citation type="submission" date="2014-08" db="EMBL/GenBank/DDBJ databases">
        <title>Comparative genomics of the Paenibacillus odorifer group.</title>
        <authorList>
            <person name="den Bakker H.C."/>
            <person name="Tsai Y.-C."/>
            <person name="Martin N."/>
            <person name="Korlach J."/>
            <person name="Wiedmann M."/>
        </authorList>
    </citation>
    <scope>NUCLEOTIDE SEQUENCE [LARGE SCALE GENOMIC DNA]</scope>
    <source>
        <strain evidence="1 2">DSM 1735</strain>
    </source>
</reference>
<dbReference type="eggNOG" id="ENOG50305Z3">
    <property type="taxonomic scope" value="Bacteria"/>
</dbReference>
<gene>
    <name evidence="1" type="ORF">PDUR_23550</name>
</gene>
<dbReference type="OrthoDB" id="2428270at2"/>
<evidence type="ECO:0000313" key="1">
    <source>
        <dbReference type="EMBL" id="AIQ14533.1"/>
    </source>
</evidence>
<name>A0A089HW00_PAEDU</name>
<dbReference type="RefSeq" id="WP_042208292.1">
    <property type="nucleotide sequence ID" value="NZ_CP009288.1"/>
</dbReference>
<accession>A0A089HW00</accession>
<evidence type="ECO:0000313" key="2">
    <source>
        <dbReference type="Proteomes" id="UP000029409"/>
    </source>
</evidence>
<proteinExistence type="predicted"/>
<dbReference type="Proteomes" id="UP000029409">
    <property type="component" value="Chromosome"/>
</dbReference>
<dbReference type="EMBL" id="CP009288">
    <property type="protein sequence ID" value="AIQ14533.1"/>
    <property type="molecule type" value="Genomic_DNA"/>
</dbReference>
<keyword evidence="2" id="KW-1185">Reference proteome</keyword>
<sequence>MINKETLVSYYEKKGRLQQNFLTKQFQVDLPKFSTHEEAAGWFKELFGDDFIFVEKTKAANETEFYYLYDIIHDRERWERRERDIKEKGFANGLGMLMCAQRVDIYEDGAVELAF</sequence>
<dbReference type="KEGG" id="pdu:PDUR_23550"/>
<organism evidence="1 2">
    <name type="scientific">Paenibacillus durus</name>
    <name type="common">Paenibacillus azotofixans</name>
    <dbReference type="NCBI Taxonomy" id="44251"/>
    <lineage>
        <taxon>Bacteria</taxon>
        <taxon>Bacillati</taxon>
        <taxon>Bacillota</taxon>
        <taxon>Bacilli</taxon>
        <taxon>Bacillales</taxon>
        <taxon>Paenibacillaceae</taxon>
        <taxon>Paenibacillus</taxon>
    </lineage>
</organism>
<dbReference type="AlphaFoldDB" id="A0A089HW00"/>
<protein>
    <submittedName>
        <fullName evidence="1">Uncharacterized protein</fullName>
    </submittedName>
</protein>